<name>A0A085U514_YERRU</name>
<dbReference type="CDD" id="cd07067">
    <property type="entry name" value="HP_PGM_like"/>
    <property type="match status" value="1"/>
</dbReference>
<keyword evidence="3" id="KW-1185">Reference proteome</keyword>
<dbReference type="RefSeq" id="WP_038244289.1">
    <property type="nucleotide sequence ID" value="NZ_CABIHR010000043.1"/>
</dbReference>
<dbReference type="GeneID" id="66880163"/>
<protein>
    <submittedName>
        <fullName evidence="1 2">Phosphohistidine phosphatase</fullName>
        <ecNumber evidence="2">3.1.3.-</ecNumber>
    </submittedName>
</protein>
<dbReference type="InterPro" id="IPR004449">
    <property type="entry name" value="SixA"/>
</dbReference>
<keyword evidence="2" id="KW-0378">Hydrolase</keyword>
<proteinExistence type="predicted"/>
<dbReference type="KEGG" id="yrb:UGYR_05075"/>
<dbReference type="InterPro" id="IPR013078">
    <property type="entry name" value="His_Pase_superF_clade-1"/>
</dbReference>
<dbReference type="InterPro" id="IPR029033">
    <property type="entry name" value="His_PPase_superfam"/>
</dbReference>
<dbReference type="Proteomes" id="UP000255169">
    <property type="component" value="Unassembled WGS sequence"/>
</dbReference>
<dbReference type="SUPFAM" id="SSF53254">
    <property type="entry name" value="Phosphoglycerate mutase-like"/>
    <property type="match status" value="1"/>
</dbReference>
<dbReference type="GO" id="GO:0101006">
    <property type="term" value="F:protein histidine phosphatase activity"/>
    <property type="evidence" value="ECO:0007669"/>
    <property type="project" value="InterPro"/>
</dbReference>
<dbReference type="eggNOG" id="COG2062">
    <property type="taxonomic scope" value="Bacteria"/>
</dbReference>
<accession>A0A085U514</accession>
<sequence length="160" mass="16921">MQVLIMRHGDAALDAASDAQRPLTQCGNEESRQIAAWVNSQSLDVEQVLVSPYLRAVQTLGVIREVLTLPEGQEVMPELTPGGDAALVACYLQALAKEGCASVLLISHLPLVGYLVAELCPGQCAPMFATSAIACVDLDMASGQGKLDWQVSPSQLMAKA</sequence>
<evidence type="ECO:0000313" key="3">
    <source>
        <dbReference type="Proteomes" id="UP000255169"/>
    </source>
</evidence>
<dbReference type="EMBL" id="UHJG01000001">
    <property type="protein sequence ID" value="SUQ01802.1"/>
    <property type="molecule type" value="Genomic_DNA"/>
</dbReference>
<dbReference type="EC" id="3.1.3.-" evidence="2"/>
<dbReference type="PATRIC" id="fig|29486.44.peg.2700"/>
<dbReference type="STRING" id="29486.UGYR_05075"/>
<dbReference type="AlphaFoldDB" id="A0A085U514"/>
<gene>
    <name evidence="2" type="primary">sixA</name>
    <name evidence="1" type="ORF">CSF007_12670</name>
    <name evidence="2" type="ORF">NCTC10476_03185</name>
</gene>
<evidence type="ECO:0000313" key="1">
    <source>
        <dbReference type="EMBL" id="CEK28273.1"/>
    </source>
</evidence>
<evidence type="ECO:0000313" key="2">
    <source>
        <dbReference type="EMBL" id="SUQ01802.1"/>
    </source>
</evidence>
<dbReference type="GO" id="GO:0005737">
    <property type="term" value="C:cytoplasm"/>
    <property type="evidence" value="ECO:0007669"/>
    <property type="project" value="InterPro"/>
</dbReference>
<dbReference type="Gene3D" id="3.40.50.1240">
    <property type="entry name" value="Phosphoglycerate mutase-like"/>
    <property type="match status" value="1"/>
</dbReference>
<reference evidence="1" key="1">
    <citation type="journal article" date="2015" name="Genome Announc.">
        <title>Complete Genome Sequence of Yersinia ruckeri Strain CSF007-82, Etiologic Agent of Red Mouth Disease in Salmonid Fish.</title>
        <authorList>
            <person name="Nelson M.C."/>
            <person name="LaPatra S.E."/>
            <person name="Welch T.J."/>
            <person name="Graf J."/>
        </authorList>
    </citation>
    <scope>NUCLEOTIDE SEQUENCE</scope>
    <source>
        <strain evidence="1">CSF007-82</strain>
    </source>
</reference>
<dbReference type="EMBL" id="LN681231">
    <property type="protein sequence ID" value="CEK28273.1"/>
    <property type="molecule type" value="Genomic_DNA"/>
</dbReference>
<reference evidence="2 3" key="2">
    <citation type="submission" date="2018-06" db="EMBL/GenBank/DDBJ databases">
        <authorList>
            <consortium name="Pathogen Informatics"/>
            <person name="Doyle S."/>
        </authorList>
    </citation>
    <scope>NUCLEOTIDE SEQUENCE [LARGE SCALE GENOMIC DNA]</scope>
    <source>
        <strain evidence="2 3">NCTC10476</strain>
    </source>
</reference>
<dbReference type="NCBIfam" id="TIGR00249">
    <property type="entry name" value="sixA"/>
    <property type="match status" value="1"/>
</dbReference>
<dbReference type="OrthoDB" id="92610at2"/>
<dbReference type="Pfam" id="PF00300">
    <property type="entry name" value="His_Phos_1"/>
    <property type="match status" value="1"/>
</dbReference>
<organism evidence="1">
    <name type="scientific">Yersinia ruckeri</name>
    <dbReference type="NCBI Taxonomy" id="29486"/>
    <lineage>
        <taxon>Bacteria</taxon>
        <taxon>Pseudomonadati</taxon>
        <taxon>Pseudomonadota</taxon>
        <taxon>Gammaproteobacteria</taxon>
        <taxon>Enterobacterales</taxon>
        <taxon>Yersiniaceae</taxon>
        <taxon>Yersinia</taxon>
    </lineage>
</organism>